<evidence type="ECO:0000313" key="2">
    <source>
        <dbReference type="Proteomes" id="UP001164746"/>
    </source>
</evidence>
<proteinExistence type="predicted"/>
<sequence>MDKRQILTKGVRYIQTLRIQTVKAHTRAGESRRTVQKTIQKGQDVINYKNVLQNLNLCQTFDEIKHHLQTIPEIEVSVKADEINVYQTKLEVDIESVVDIPDDLKMPDYVEDLYAVEVNTNGNCLPSCGSVYAFGNPDRPEEIRTRIIKELLEKESYYLNNENLVKVSENNE</sequence>
<protein>
    <submittedName>
        <fullName evidence="1">Uncharacterized protein</fullName>
    </submittedName>
</protein>
<dbReference type="EMBL" id="CP111020">
    <property type="protein sequence ID" value="WAR15508.1"/>
    <property type="molecule type" value="Genomic_DNA"/>
</dbReference>
<name>A0ABY7F005_MYAAR</name>
<gene>
    <name evidence="1" type="ORF">MAR_005613</name>
</gene>
<keyword evidence="2" id="KW-1185">Reference proteome</keyword>
<organism evidence="1 2">
    <name type="scientific">Mya arenaria</name>
    <name type="common">Soft-shell clam</name>
    <dbReference type="NCBI Taxonomy" id="6604"/>
    <lineage>
        <taxon>Eukaryota</taxon>
        <taxon>Metazoa</taxon>
        <taxon>Spiralia</taxon>
        <taxon>Lophotrochozoa</taxon>
        <taxon>Mollusca</taxon>
        <taxon>Bivalvia</taxon>
        <taxon>Autobranchia</taxon>
        <taxon>Heteroconchia</taxon>
        <taxon>Euheterodonta</taxon>
        <taxon>Imparidentia</taxon>
        <taxon>Neoheterodontei</taxon>
        <taxon>Myida</taxon>
        <taxon>Myoidea</taxon>
        <taxon>Myidae</taxon>
        <taxon>Mya</taxon>
    </lineage>
</organism>
<dbReference type="Proteomes" id="UP001164746">
    <property type="component" value="Chromosome 9"/>
</dbReference>
<accession>A0ABY7F005</accession>
<reference evidence="1" key="1">
    <citation type="submission" date="2022-11" db="EMBL/GenBank/DDBJ databases">
        <title>Centuries of genome instability and evolution in soft-shell clam transmissible cancer (bioRxiv).</title>
        <authorList>
            <person name="Hart S.F.M."/>
            <person name="Yonemitsu M.A."/>
            <person name="Giersch R.M."/>
            <person name="Beal B.F."/>
            <person name="Arriagada G."/>
            <person name="Davis B.W."/>
            <person name="Ostrander E.A."/>
            <person name="Goff S.P."/>
            <person name="Metzger M.J."/>
        </authorList>
    </citation>
    <scope>NUCLEOTIDE SEQUENCE</scope>
    <source>
        <strain evidence="1">MELC-2E11</strain>
        <tissue evidence="1">Siphon/mantle</tissue>
    </source>
</reference>
<evidence type="ECO:0000313" key="1">
    <source>
        <dbReference type="EMBL" id="WAR15508.1"/>
    </source>
</evidence>